<dbReference type="AlphaFoldDB" id="A0AAD9C7C3"/>
<dbReference type="EMBL" id="JASDAP010000011">
    <property type="protein sequence ID" value="KAK1894599.1"/>
    <property type="molecule type" value="Genomic_DNA"/>
</dbReference>
<gene>
    <name evidence="2" type="ORF">KUDE01_019784</name>
    <name evidence="3" type="ORF">KUDE01_020057</name>
</gene>
<evidence type="ECO:0000313" key="4">
    <source>
        <dbReference type="Proteomes" id="UP001228049"/>
    </source>
</evidence>
<feature type="region of interest" description="Disordered" evidence="1">
    <location>
        <begin position="272"/>
        <end position="292"/>
    </location>
</feature>
<accession>A0AAD9C7C3</accession>
<reference evidence="3" key="1">
    <citation type="submission" date="2023-04" db="EMBL/GenBank/DDBJ databases">
        <title>Chromosome-level genome of Chaenocephalus aceratus.</title>
        <authorList>
            <person name="Park H."/>
        </authorList>
    </citation>
    <scope>NUCLEOTIDE SEQUENCE</scope>
    <source>
        <strain evidence="3">DE</strain>
        <tissue evidence="3">Muscle</tissue>
    </source>
</reference>
<dbReference type="EMBL" id="JASDAP010000011">
    <property type="protein sequence ID" value="KAK1894326.1"/>
    <property type="molecule type" value="Genomic_DNA"/>
</dbReference>
<name>A0AAD9C7C3_DISEL</name>
<dbReference type="Proteomes" id="UP001228049">
    <property type="component" value="Unassembled WGS sequence"/>
</dbReference>
<evidence type="ECO:0000256" key="1">
    <source>
        <dbReference type="SAM" id="MobiDB-lite"/>
    </source>
</evidence>
<organism evidence="3 4">
    <name type="scientific">Dissostichus eleginoides</name>
    <name type="common">Patagonian toothfish</name>
    <name type="synonym">Dissostichus amissus</name>
    <dbReference type="NCBI Taxonomy" id="100907"/>
    <lineage>
        <taxon>Eukaryota</taxon>
        <taxon>Metazoa</taxon>
        <taxon>Chordata</taxon>
        <taxon>Craniata</taxon>
        <taxon>Vertebrata</taxon>
        <taxon>Euteleostomi</taxon>
        <taxon>Actinopterygii</taxon>
        <taxon>Neopterygii</taxon>
        <taxon>Teleostei</taxon>
        <taxon>Neoteleostei</taxon>
        <taxon>Acanthomorphata</taxon>
        <taxon>Eupercaria</taxon>
        <taxon>Perciformes</taxon>
        <taxon>Notothenioidei</taxon>
        <taxon>Nototheniidae</taxon>
        <taxon>Dissostichus</taxon>
    </lineage>
</organism>
<feature type="compositionally biased region" description="Basic residues" evidence="1">
    <location>
        <begin position="275"/>
        <end position="292"/>
    </location>
</feature>
<comment type="caution">
    <text evidence="3">The sequence shown here is derived from an EMBL/GenBank/DDBJ whole genome shotgun (WGS) entry which is preliminary data.</text>
</comment>
<protein>
    <submittedName>
        <fullName evidence="3">Uncharacterized protein</fullName>
    </submittedName>
</protein>
<proteinExistence type="predicted"/>
<sequence>MEGKSGYVWTPFPETSGPYVKLQLDSQSKYRYTPVYPPQGPGLGLSHESGRLSPSMYLVHWPGCVCGCTEVSVQGNSITAEQAGMEWKAQQPSATRWKAQQPSATGWTAQQPSTSGWMAPQPSTSGWIAPQPSTSRWIAPQPSTSGWADQQPSTLDWMTKQEIVKYEVPQQPITTTVEVLTQEEPQTTVSSKLSDDTEDTDGMGLTTWYESHENTRSIDPQSSSSNIGNIVVWTKPPNQDKVTSTMTKIQLIQVKCLMTKLIKSKAKELCEQRGRQRKQQKHRNCQRRRIKKKEKQLQGITQERDILAKCLKECQDVIINYRSL</sequence>
<keyword evidence="4" id="KW-1185">Reference proteome</keyword>
<evidence type="ECO:0000313" key="2">
    <source>
        <dbReference type="EMBL" id="KAK1894326.1"/>
    </source>
</evidence>
<evidence type="ECO:0000313" key="3">
    <source>
        <dbReference type="EMBL" id="KAK1894599.1"/>
    </source>
</evidence>